<dbReference type="GO" id="GO:0071011">
    <property type="term" value="C:precatalytic spliceosome"/>
    <property type="evidence" value="ECO:0007669"/>
    <property type="project" value="TreeGrafter"/>
</dbReference>
<evidence type="ECO:0000313" key="1">
    <source>
        <dbReference type="EMBL" id="EGB06972.1"/>
    </source>
</evidence>
<protein>
    <submittedName>
        <fullName evidence="1">Uncharacterized protein</fullName>
    </submittedName>
</protein>
<dbReference type="InterPro" id="IPR012677">
    <property type="entry name" value="Nucleotide-bd_a/b_plait_sf"/>
</dbReference>
<feature type="non-terminal residue" evidence="1">
    <location>
        <position position="1"/>
    </location>
</feature>
<dbReference type="PANTHER" id="PTHR13288">
    <property type="entry name" value="SPLICING FACTOR 45 SPF45"/>
    <property type="match status" value="1"/>
</dbReference>
<gene>
    <name evidence="1" type="ORF">AURANDRAFT_9578</name>
</gene>
<dbReference type="OrthoDB" id="5411533at2759"/>
<dbReference type="Gene3D" id="3.30.70.330">
    <property type="match status" value="1"/>
</dbReference>
<sequence length="64" mass="7224">LLLKNMVAPDEMDAEFRKETRSECGKYGAVEADDVFLAPHAPEDEAVRVFLAFSEKKHAIRAFL</sequence>
<dbReference type="PANTHER" id="PTHR13288:SF8">
    <property type="entry name" value="SPLICING FACTOR 45"/>
    <property type="match status" value="1"/>
</dbReference>
<dbReference type="EMBL" id="GL833132">
    <property type="protein sequence ID" value="EGB06972.1"/>
    <property type="molecule type" value="Genomic_DNA"/>
</dbReference>
<dbReference type="RefSeq" id="XP_009038213.1">
    <property type="nucleotide sequence ID" value="XM_009039965.1"/>
</dbReference>
<name>F0YD05_AURAN</name>
<accession>F0YD05</accession>
<dbReference type="GeneID" id="20229433"/>
<dbReference type="InParanoid" id="F0YD05"/>
<evidence type="ECO:0000313" key="2">
    <source>
        <dbReference type="Proteomes" id="UP000002729"/>
    </source>
</evidence>
<dbReference type="GO" id="GO:0045292">
    <property type="term" value="P:mRNA cis splicing, via spliceosome"/>
    <property type="evidence" value="ECO:0007669"/>
    <property type="project" value="InterPro"/>
</dbReference>
<dbReference type="InterPro" id="IPR040052">
    <property type="entry name" value="RBM17"/>
</dbReference>
<reference evidence="1 2" key="1">
    <citation type="journal article" date="2011" name="Proc. Natl. Acad. Sci. U.S.A.">
        <title>Niche of harmful alga Aureococcus anophagefferens revealed through ecogenomics.</title>
        <authorList>
            <person name="Gobler C.J."/>
            <person name="Berry D.L."/>
            <person name="Dyhrman S.T."/>
            <person name="Wilhelm S.W."/>
            <person name="Salamov A."/>
            <person name="Lobanov A.V."/>
            <person name="Zhang Y."/>
            <person name="Collier J.L."/>
            <person name="Wurch L.L."/>
            <person name="Kustka A.B."/>
            <person name="Dill B.D."/>
            <person name="Shah M."/>
            <person name="VerBerkmoes N.C."/>
            <person name="Kuo A."/>
            <person name="Terry A."/>
            <person name="Pangilinan J."/>
            <person name="Lindquist E.A."/>
            <person name="Lucas S."/>
            <person name="Paulsen I.T."/>
            <person name="Hattenrath-Lehmann T.K."/>
            <person name="Talmage S.C."/>
            <person name="Walker E.A."/>
            <person name="Koch F."/>
            <person name="Burson A.M."/>
            <person name="Marcoval M.A."/>
            <person name="Tang Y.Z."/>
            <person name="Lecleir G.R."/>
            <person name="Coyne K.J."/>
            <person name="Berg G.M."/>
            <person name="Bertrand E.M."/>
            <person name="Saito M.A."/>
            <person name="Gladyshev V.N."/>
            <person name="Grigoriev I.V."/>
        </authorList>
    </citation>
    <scope>NUCLEOTIDE SEQUENCE [LARGE SCALE GENOMIC DNA]</scope>
    <source>
        <strain evidence="2">CCMP 1984</strain>
    </source>
</reference>
<organism evidence="2">
    <name type="scientific">Aureococcus anophagefferens</name>
    <name type="common">Harmful bloom alga</name>
    <dbReference type="NCBI Taxonomy" id="44056"/>
    <lineage>
        <taxon>Eukaryota</taxon>
        <taxon>Sar</taxon>
        <taxon>Stramenopiles</taxon>
        <taxon>Ochrophyta</taxon>
        <taxon>Pelagophyceae</taxon>
        <taxon>Pelagomonadales</taxon>
        <taxon>Pelagomonadaceae</taxon>
        <taxon>Aureococcus</taxon>
    </lineage>
</organism>
<keyword evidence="2" id="KW-1185">Reference proteome</keyword>
<dbReference type="AlphaFoldDB" id="F0YD05"/>
<dbReference type="Proteomes" id="UP000002729">
    <property type="component" value="Unassembled WGS sequence"/>
</dbReference>
<proteinExistence type="predicted"/>
<feature type="non-terminal residue" evidence="1">
    <location>
        <position position="64"/>
    </location>
</feature>
<dbReference type="KEGG" id="aaf:AURANDRAFT_9578"/>
<dbReference type="eggNOG" id="KOG1996">
    <property type="taxonomic scope" value="Eukaryota"/>
</dbReference>